<evidence type="ECO:0000256" key="1">
    <source>
        <dbReference type="SAM" id="Phobius"/>
    </source>
</evidence>
<comment type="caution">
    <text evidence="2">The sequence shown here is derived from an EMBL/GenBank/DDBJ whole genome shotgun (WGS) entry which is preliminary data.</text>
</comment>
<evidence type="ECO:0000313" key="3">
    <source>
        <dbReference type="Proteomes" id="UP000288293"/>
    </source>
</evidence>
<dbReference type="AlphaFoldDB" id="A0A432WAC1"/>
<reference evidence="2 3" key="1">
    <citation type="journal article" date="2011" name="Front. Microbiol.">
        <title>Genomic signatures of strain selection and enhancement in Bacillus atrophaeus var. globigii, a historical biowarfare simulant.</title>
        <authorList>
            <person name="Gibbons H.S."/>
            <person name="Broomall S.M."/>
            <person name="McNew L.A."/>
            <person name="Daligault H."/>
            <person name="Chapman C."/>
            <person name="Bruce D."/>
            <person name="Karavis M."/>
            <person name="Krepps M."/>
            <person name="McGregor P.A."/>
            <person name="Hong C."/>
            <person name="Park K.H."/>
            <person name="Akmal A."/>
            <person name="Feldman A."/>
            <person name="Lin J.S."/>
            <person name="Chang W.E."/>
            <person name="Higgs B.W."/>
            <person name="Demirev P."/>
            <person name="Lindquist J."/>
            <person name="Liem A."/>
            <person name="Fochler E."/>
            <person name="Read T.D."/>
            <person name="Tapia R."/>
            <person name="Johnson S."/>
            <person name="Bishop-Lilly K.A."/>
            <person name="Detter C."/>
            <person name="Han C."/>
            <person name="Sozhamannan S."/>
            <person name="Rosenzweig C.N."/>
            <person name="Skowronski E.W."/>
        </authorList>
    </citation>
    <scope>NUCLEOTIDE SEQUENCE [LARGE SCALE GENOMIC DNA]</scope>
    <source>
        <strain evidence="2 3">MLST1</strain>
    </source>
</reference>
<accession>A0A432WAC1</accession>
<protein>
    <submittedName>
        <fullName evidence="2">Uncharacterized protein</fullName>
    </submittedName>
</protein>
<gene>
    <name evidence="2" type="ORF">CWE09_07520</name>
</gene>
<keyword evidence="3" id="KW-1185">Reference proteome</keyword>
<evidence type="ECO:0000313" key="2">
    <source>
        <dbReference type="EMBL" id="RUO26548.1"/>
    </source>
</evidence>
<proteinExistence type="predicted"/>
<feature type="transmembrane region" description="Helical" evidence="1">
    <location>
        <begin position="35"/>
        <end position="56"/>
    </location>
</feature>
<name>A0A432WAC1_9GAMM</name>
<sequence>MSLELFFSAAGLLTIPAWLVLMLSPRRISWERYVIGLVAIALSILYAGLLAAFWYLHHEELVWSLMLLVWLL</sequence>
<keyword evidence="1" id="KW-0472">Membrane</keyword>
<organism evidence="2 3">
    <name type="scientific">Aliidiomarina minuta</name>
    <dbReference type="NCBI Taxonomy" id="880057"/>
    <lineage>
        <taxon>Bacteria</taxon>
        <taxon>Pseudomonadati</taxon>
        <taxon>Pseudomonadota</taxon>
        <taxon>Gammaproteobacteria</taxon>
        <taxon>Alteromonadales</taxon>
        <taxon>Idiomarinaceae</taxon>
        <taxon>Aliidiomarina</taxon>
    </lineage>
</organism>
<feature type="transmembrane region" description="Helical" evidence="1">
    <location>
        <begin position="6"/>
        <end position="23"/>
    </location>
</feature>
<keyword evidence="1" id="KW-1133">Transmembrane helix</keyword>
<keyword evidence="1" id="KW-0812">Transmembrane</keyword>
<dbReference type="Proteomes" id="UP000288293">
    <property type="component" value="Unassembled WGS sequence"/>
</dbReference>
<dbReference type="RefSeq" id="WP_126803358.1">
    <property type="nucleotide sequence ID" value="NZ_PIPL01000001.1"/>
</dbReference>
<dbReference type="EMBL" id="PIPL01000001">
    <property type="protein sequence ID" value="RUO26548.1"/>
    <property type="molecule type" value="Genomic_DNA"/>
</dbReference>